<evidence type="ECO:0000313" key="2">
    <source>
        <dbReference type="Proteomes" id="UP000516764"/>
    </source>
</evidence>
<evidence type="ECO:0000313" key="1">
    <source>
        <dbReference type="EMBL" id="QOD59368.1"/>
    </source>
</evidence>
<keyword evidence="2" id="KW-1185">Reference proteome</keyword>
<protein>
    <submittedName>
        <fullName evidence="1">Uncharacterized protein</fullName>
    </submittedName>
</protein>
<dbReference type="EMBL" id="CP061813">
    <property type="protein sequence ID" value="QOD59368.1"/>
    <property type="molecule type" value="Genomic_DNA"/>
</dbReference>
<dbReference type="RefSeq" id="WP_176397611.1">
    <property type="nucleotide sequence ID" value="NZ_CP061813.1"/>
</dbReference>
<gene>
    <name evidence="1" type="ORF">H9I45_08250</name>
</gene>
<dbReference type="Proteomes" id="UP000516764">
    <property type="component" value="Chromosome"/>
</dbReference>
<sequence length="58" mass="6924">MANKKNYNSENKDKNTNFDFFENYNNNVEVVGFRTSWISEFKDEMKSIYEGGKKSEKK</sequence>
<dbReference type="KEGG" id="phal:H9I45_08250"/>
<name>A0A7L8ABH4_9FLAO</name>
<reference evidence="1 2" key="1">
    <citation type="journal article" date="2016" name="Int. J. Syst. Evol. Microbiol.">
        <title>Polaribacter haliotis sp. nov., isolated from the gut of abalone Haliotis discus hannai.</title>
        <authorList>
            <person name="Kim Y.O."/>
            <person name="Park I.S."/>
            <person name="Park S."/>
            <person name="Nam B.H."/>
            <person name="Park J.M."/>
            <person name="Kim D.G."/>
            <person name="Yoon J.H."/>
        </authorList>
    </citation>
    <scope>NUCLEOTIDE SEQUENCE [LARGE SCALE GENOMIC DNA]</scope>
    <source>
        <strain evidence="1 2">KCTC 52418</strain>
    </source>
</reference>
<accession>A0A7L8ABH4</accession>
<organism evidence="1 2">
    <name type="scientific">Polaribacter haliotis</name>
    <dbReference type="NCBI Taxonomy" id="1888915"/>
    <lineage>
        <taxon>Bacteria</taxon>
        <taxon>Pseudomonadati</taxon>
        <taxon>Bacteroidota</taxon>
        <taxon>Flavobacteriia</taxon>
        <taxon>Flavobacteriales</taxon>
        <taxon>Flavobacteriaceae</taxon>
    </lineage>
</organism>
<proteinExistence type="predicted"/>
<dbReference type="AlphaFoldDB" id="A0A7L8ABH4"/>